<name>A0A0A9H2U3_ARUDO</name>
<dbReference type="AlphaFoldDB" id="A0A0A9H2U3"/>
<organism evidence="1">
    <name type="scientific">Arundo donax</name>
    <name type="common">Giant reed</name>
    <name type="synonym">Donax arundinaceus</name>
    <dbReference type="NCBI Taxonomy" id="35708"/>
    <lineage>
        <taxon>Eukaryota</taxon>
        <taxon>Viridiplantae</taxon>
        <taxon>Streptophyta</taxon>
        <taxon>Embryophyta</taxon>
        <taxon>Tracheophyta</taxon>
        <taxon>Spermatophyta</taxon>
        <taxon>Magnoliopsida</taxon>
        <taxon>Liliopsida</taxon>
        <taxon>Poales</taxon>
        <taxon>Poaceae</taxon>
        <taxon>PACMAD clade</taxon>
        <taxon>Arundinoideae</taxon>
        <taxon>Arundineae</taxon>
        <taxon>Arundo</taxon>
    </lineage>
</organism>
<accession>A0A0A9H2U3</accession>
<evidence type="ECO:0000313" key="1">
    <source>
        <dbReference type="EMBL" id="JAE31087.1"/>
    </source>
</evidence>
<protein>
    <submittedName>
        <fullName evidence="1">Uncharacterized protein</fullName>
    </submittedName>
</protein>
<reference evidence="1" key="2">
    <citation type="journal article" date="2015" name="Data Brief">
        <title>Shoot transcriptome of the giant reed, Arundo donax.</title>
        <authorList>
            <person name="Barrero R.A."/>
            <person name="Guerrero F.D."/>
            <person name="Moolhuijzen P."/>
            <person name="Goolsby J.A."/>
            <person name="Tidwell J."/>
            <person name="Bellgard S.E."/>
            <person name="Bellgard M.I."/>
        </authorList>
    </citation>
    <scope>NUCLEOTIDE SEQUENCE</scope>
    <source>
        <tissue evidence="1">Shoot tissue taken approximately 20 cm above the soil surface</tissue>
    </source>
</reference>
<dbReference type="EMBL" id="GBRH01166809">
    <property type="protein sequence ID" value="JAE31087.1"/>
    <property type="molecule type" value="Transcribed_RNA"/>
</dbReference>
<sequence length="45" mass="5217">MSSISGPPYTDNRLLEARSWLVFKIIELPPTDLVRLVILVELHHF</sequence>
<proteinExistence type="predicted"/>
<reference evidence="1" key="1">
    <citation type="submission" date="2014-09" db="EMBL/GenBank/DDBJ databases">
        <authorList>
            <person name="Magalhaes I.L.F."/>
            <person name="Oliveira U."/>
            <person name="Santos F.R."/>
            <person name="Vidigal T.H.D.A."/>
            <person name="Brescovit A.D."/>
            <person name="Santos A.J."/>
        </authorList>
    </citation>
    <scope>NUCLEOTIDE SEQUENCE</scope>
    <source>
        <tissue evidence="1">Shoot tissue taken approximately 20 cm above the soil surface</tissue>
    </source>
</reference>